<dbReference type="RefSeq" id="WP_108687011.1">
    <property type="nucleotide sequence ID" value="NZ_QCYK01000002.1"/>
</dbReference>
<proteinExistence type="predicted"/>
<evidence type="ECO:0000256" key="2">
    <source>
        <dbReference type="ARBA" id="ARBA00022692"/>
    </source>
</evidence>
<dbReference type="OrthoDB" id="4732370at2"/>
<evidence type="ECO:0000256" key="5">
    <source>
        <dbReference type="SAM" id="Phobius"/>
    </source>
</evidence>
<comment type="caution">
    <text evidence="6">The sequence shown here is derived from an EMBL/GenBank/DDBJ whole genome shotgun (WGS) entry which is preliminary data.</text>
</comment>
<organism evidence="6 7">
    <name type="scientific">Chitinophaga parva</name>
    <dbReference type="NCBI Taxonomy" id="2169414"/>
    <lineage>
        <taxon>Bacteria</taxon>
        <taxon>Pseudomonadati</taxon>
        <taxon>Bacteroidota</taxon>
        <taxon>Chitinophagia</taxon>
        <taxon>Chitinophagales</taxon>
        <taxon>Chitinophagaceae</taxon>
        <taxon>Chitinophaga</taxon>
    </lineage>
</organism>
<evidence type="ECO:0000256" key="1">
    <source>
        <dbReference type="ARBA" id="ARBA00004141"/>
    </source>
</evidence>
<evidence type="ECO:0000313" key="6">
    <source>
        <dbReference type="EMBL" id="PUZ25173.1"/>
    </source>
</evidence>
<dbReference type="AlphaFoldDB" id="A0A2T7BG16"/>
<keyword evidence="7" id="KW-1185">Reference proteome</keyword>
<dbReference type="InterPro" id="IPR032808">
    <property type="entry name" value="DoxX"/>
</dbReference>
<dbReference type="Proteomes" id="UP000244450">
    <property type="component" value="Unassembled WGS sequence"/>
</dbReference>
<keyword evidence="3 5" id="KW-1133">Transmembrane helix</keyword>
<evidence type="ECO:0000256" key="4">
    <source>
        <dbReference type="ARBA" id="ARBA00023136"/>
    </source>
</evidence>
<keyword evidence="4 5" id="KW-0472">Membrane</keyword>
<feature type="transmembrane region" description="Helical" evidence="5">
    <location>
        <begin position="12"/>
        <end position="29"/>
    </location>
</feature>
<evidence type="ECO:0000256" key="3">
    <source>
        <dbReference type="ARBA" id="ARBA00022989"/>
    </source>
</evidence>
<protein>
    <submittedName>
        <fullName evidence="6">DoxX family protein</fullName>
    </submittedName>
</protein>
<dbReference type="Pfam" id="PF07681">
    <property type="entry name" value="DoxX"/>
    <property type="match status" value="1"/>
</dbReference>
<gene>
    <name evidence="6" type="ORF">DCC81_12760</name>
</gene>
<name>A0A2T7BG16_9BACT</name>
<feature type="transmembrane region" description="Helical" evidence="5">
    <location>
        <begin position="49"/>
        <end position="72"/>
    </location>
</feature>
<reference evidence="6 7" key="1">
    <citation type="submission" date="2018-04" db="EMBL/GenBank/DDBJ databases">
        <title>Chitinophaga fuyangensis sp. nov., isolated from soil in a chemical factory.</title>
        <authorList>
            <person name="Chen K."/>
        </authorList>
    </citation>
    <scope>NUCLEOTIDE SEQUENCE [LARGE SCALE GENOMIC DNA]</scope>
    <source>
        <strain evidence="6 7">LY-1</strain>
    </source>
</reference>
<evidence type="ECO:0000313" key="7">
    <source>
        <dbReference type="Proteomes" id="UP000244450"/>
    </source>
</evidence>
<feature type="transmembrane region" description="Helical" evidence="5">
    <location>
        <begin position="106"/>
        <end position="127"/>
    </location>
</feature>
<dbReference type="GO" id="GO:0016020">
    <property type="term" value="C:membrane"/>
    <property type="evidence" value="ECO:0007669"/>
    <property type="project" value="UniProtKB-SubCell"/>
</dbReference>
<feature type="transmembrane region" description="Helical" evidence="5">
    <location>
        <begin position="79"/>
        <end position="100"/>
    </location>
</feature>
<accession>A0A2T7BG16</accession>
<dbReference type="EMBL" id="QCYK01000002">
    <property type="protein sequence ID" value="PUZ25173.1"/>
    <property type="molecule type" value="Genomic_DNA"/>
</dbReference>
<keyword evidence="2 5" id="KW-0812">Transmembrane</keyword>
<comment type="subcellular location">
    <subcellularLocation>
        <location evidence="1">Membrane</location>
        <topology evidence="1">Multi-pass membrane protein</topology>
    </subcellularLocation>
</comment>
<sequence>MKTTNEQLSYALLRITMGAAMMGHGLVRIPKLEVFAGGMVKMFDGVLPAALVTPFAHVLPFLEFIIGALLILGWLTRATLVVGAVLMMVLILGSCLLEKWEFVGTQLVYSFLYFVLLRFLAFNAYALDNGIKKQ</sequence>